<keyword evidence="2" id="KW-1185">Reference proteome</keyword>
<sequence length="123" mass="13298">MAAGDDGGDAVVDVAEEGDDEIWEITVPLPAGSYRYAFTYDCANELATGCTLHPDPAKPWELERPYPIAPGAVRSTTFVPSHPDFPTYDNDYQAPVEASRMGSLEQVRYPSPLSNNPSAACMT</sequence>
<name>A0A6N9YM26_9ACTN</name>
<gene>
    <name evidence="1" type="ORF">G1H11_11370</name>
</gene>
<organism evidence="1 2">
    <name type="scientific">Phytoactinopolyspora alkaliphila</name>
    <dbReference type="NCBI Taxonomy" id="1783498"/>
    <lineage>
        <taxon>Bacteria</taxon>
        <taxon>Bacillati</taxon>
        <taxon>Actinomycetota</taxon>
        <taxon>Actinomycetes</taxon>
        <taxon>Jiangellales</taxon>
        <taxon>Jiangellaceae</taxon>
        <taxon>Phytoactinopolyspora</taxon>
    </lineage>
</organism>
<dbReference type="RefSeq" id="WP_163818669.1">
    <property type="nucleotide sequence ID" value="NZ_JAAGOB010000005.1"/>
</dbReference>
<protein>
    <recommendedName>
        <fullName evidence="3">AMP-activated protein kinase glycogen-binding domain-containing protein</fullName>
    </recommendedName>
</protein>
<reference evidence="1 2" key="1">
    <citation type="submission" date="2020-02" db="EMBL/GenBank/DDBJ databases">
        <authorList>
            <person name="Li X.-J."/>
            <person name="Feng X.-M."/>
        </authorList>
    </citation>
    <scope>NUCLEOTIDE SEQUENCE [LARGE SCALE GENOMIC DNA]</scope>
    <source>
        <strain evidence="1 2">CGMCC 4.7225</strain>
    </source>
</reference>
<evidence type="ECO:0000313" key="1">
    <source>
        <dbReference type="EMBL" id="NED95908.1"/>
    </source>
</evidence>
<dbReference type="AlphaFoldDB" id="A0A6N9YM26"/>
<dbReference type="Proteomes" id="UP000469185">
    <property type="component" value="Unassembled WGS sequence"/>
</dbReference>
<accession>A0A6N9YM26</accession>
<evidence type="ECO:0000313" key="2">
    <source>
        <dbReference type="Proteomes" id="UP000469185"/>
    </source>
</evidence>
<comment type="caution">
    <text evidence="1">The sequence shown here is derived from an EMBL/GenBank/DDBJ whole genome shotgun (WGS) entry which is preliminary data.</text>
</comment>
<proteinExistence type="predicted"/>
<evidence type="ECO:0008006" key="3">
    <source>
        <dbReference type="Google" id="ProtNLM"/>
    </source>
</evidence>
<dbReference type="EMBL" id="JAAGOB010000005">
    <property type="protein sequence ID" value="NED95908.1"/>
    <property type="molecule type" value="Genomic_DNA"/>
</dbReference>